<keyword evidence="2" id="KW-1185">Reference proteome</keyword>
<evidence type="ECO:0000313" key="1">
    <source>
        <dbReference type="EMBL" id="PHT48278.1"/>
    </source>
</evidence>
<evidence type="ECO:0000313" key="2">
    <source>
        <dbReference type="Proteomes" id="UP000224567"/>
    </source>
</evidence>
<gene>
    <name evidence="1" type="ORF">CQW23_12486</name>
</gene>
<sequence>MLFFLTLRSVQTLSDPKIIDGIKIELFGATAITKKIILKGGLVAIDDGSRSGSGSGVAVGANDAPLIVFKTTSHYDYDHTGCTDFSPNFATCSKCSPCKCQDCKAKHDGVINDINARTAFVKEMASNRALIILAFEVDIIVEATTEEHNITVDNPSTASKEEEKVEFVSSGEQKNYPFEGFNISDEDPIKLIQLINDYSEWIADGLLKHHAGRNYGPFVVAYAEYLSDGLQVPNNGLDAGLLHKIYDALLWKYREAKAQKPYASNVKDPRRAKLNFVTPDEEQLVSID</sequence>
<proteinExistence type="predicted"/>
<reference evidence="1 2" key="1">
    <citation type="journal article" date="2017" name="Genome Biol.">
        <title>New reference genome sequences of hot pepper reveal the massive evolution of plant disease-resistance genes by retroduplication.</title>
        <authorList>
            <person name="Kim S."/>
            <person name="Park J."/>
            <person name="Yeom S.I."/>
            <person name="Kim Y.M."/>
            <person name="Seo E."/>
            <person name="Kim K.T."/>
            <person name="Kim M.S."/>
            <person name="Lee J.M."/>
            <person name="Cheong K."/>
            <person name="Shin H.S."/>
            <person name="Kim S.B."/>
            <person name="Han K."/>
            <person name="Lee J."/>
            <person name="Park M."/>
            <person name="Lee H.A."/>
            <person name="Lee H.Y."/>
            <person name="Lee Y."/>
            <person name="Oh S."/>
            <person name="Lee J.H."/>
            <person name="Choi E."/>
            <person name="Choi E."/>
            <person name="Lee S.E."/>
            <person name="Jeon J."/>
            <person name="Kim H."/>
            <person name="Choi G."/>
            <person name="Song H."/>
            <person name="Lee J."/>
            <person name="Lee S.C."/>
            <person name="Kwon J.K."/>
            <person name="Lee H.Y."/>
            <person name="Koo N."/>
            <person name="Hong Y."/>
            <person name="Kim R.W."/>
            <person name="Kang W.H."/>
            <person name="Huh J.H."/>
            <person name="Kang B.C."/>
            <person name="Yang T.J."/>
            <person name="Lee Y.H."/>
            <person name="Bennetzen J.L."/>
            <person name="Choi D."/>
        </authorList>
    </citation>
    <scope>NUCLEOTIDE SEQUENCE [LARGE SCALE GENOMIC DNA]</scope>
    <source>
        <strain evidence="2">cv. PBC81</strain>
    </source>
</reference>
<reference evidence="2" key="2">
    <citation type="journal article" date="2017" name="J. Anim. Genet.">
        <title>Multiple reference genome sequences of hot pepper reveal the massive evolution of plant disease resistance genes by retroduplication.</title>
        <authorList>
            <person name="Kim S."/>
            <person name="Park J."/>
            <person name="Yeom S.-I."/>
            <person name="Kim Y.-M."/>
            <person name="Seo E."/>
            <person name="Kim K.-T."/>
            <person name="Kim M.-S."/>
            <person name="Lee J.M."/>
            <person name="Cheong K."/>
            <person name="Shin H.-S."/>
            <person name="Kim S.-B."/>
            <person name="Han K."/>
            <person name="Lee J."/>
            <person name="Park M."/>
            <person name="Lee H.-A."/>
            <person name="Lee H.-Y."/>
            <person name="Lee Y."/>
            <person name="Oh S."/>
            <person name="Lee J.H."/>
            <person name="Choi E."/>
            <person name="Choi E."/>
            <person name="Lee S.E."/>
            <person name="Jeon J."/>
            <person name="Kim H."/>
            <person name="Choi G."/>
            <person name="Song H."/>
            <person name="Lee J."/>
            <person name="Lee S.-C."/>
            <person name="Kwon J.-K."/>
            <person name="Lee H.-Y."/>
            <person name="Koo N."/>
            <person name="Hong Y."/>
            <person name="Kim R.W."/>
            <person name="Kang W.-H."/>
            <person name="Huh J.H."/>
            <person name="Kang B.-C."/>
            <person name="Yang T.-J."/>
            <person name="Lee Y.-H."/>
            <person name="Bennetzen J.L."/>
            <person name="Choi D."/>
        </authorList>
    </citation>
    <scope>NUCLEOTIDE SEQUENCE [LARGE SCALE GENOMIC DNA]</scope>
    <source>
        <strain evidence="2">cv. PBC81</strain>
    </source>
</reference>
<dbReference type="OrthoDB" id="1304672at2759"/>
<dbReference type="EMBL" id="MLFT02000005">
    <property type="protein sequence ID" value="PHT48278.1"/>
    <property type="molecule type" value="Genomic_DNA"/>
</dbReference>
<protein>
    <submittedName>
        <fullName evidence="1">Uncharacterized protein</fullName>
    </submittedName>
</protein>
<name>A0A2G2WSN5_CAPBA</name>
<dbReference type="AlphaFoldDB" id="A0A2G2WSN5"/>
<dbReference type="PANTHER" id="PTHR33022">
    <property type="entry name" value="DUF1985 DOMAIN-CONTAINING PROTEIN"/>
    <property type="match status" value="1"/>
</dbReference>
<accession>A0A2G2WSN5</accession>
<organism evidence="1 2">
    <name type="scientific">Capsicum baccatum</name>
    <name type="common">Peruvian pepper</name>
    <dbReference type="NCBI Taxonomy" id="33114"/>
    <lineage>
        <taxon>Eukaryota</taxon>
        <taxon>Viridiplantae</taxon>
        <taxon>Streptophyta</taxon>
        <taxon>Embryophyta</taxon>
        <taxon>Tracheophyta</taxon>
        <taxon>Spermatophyta</taxon>
        <taxon>Magnoliopsida</taxon>
        <taxon>eudicotyledons</taxon>
        <taxon>Gunneridae</taxon>
        <taxon>Pentapetalae</taxon>
        <taxon>asterids</taxon>
        <taxon>lamiids</taxon>
        <taxon>Solanales</taxon>
        <taxon>Solanaceae</taxon>
        <taxon>Solanoideae</taxon>
        <taxon>Capsiceae</taxon>
        <taxon>Capsicum</taxon>
    </lineage>
</organism>
<dbReference type="Proteomes" id="UP000224567">
    <property type="component" value="Unassembled WGS sequence"/>
</dbReference>
<dbReference type="PANTHER" id="PTHR33022:SF13">
    <property type="entry name" value="UBIQUITIN-LIKE PROTEASE FAMILY PROFILE DOMAIN-CONTAINING PROTEIN"/>
    <property type="match status" value="1"/>
</dbReference>
<comment type="caution">
    <text evidence="1">The sequence shown here is derived from an EMBL/GenBank/DDBJ whole genome shotgun (WGS) entry which is preliminary data.</text>
</comment>